<proteinExistence type="predicted"/>
<dbReference type="CDD" id="cd00170">
    <property type="entry name" value="SEC14"/>
    <property type="match status" value="2"/>
</dbReference>
<evidence type="ECO:0000259" key="2">
    <source>
        <dbReference type="PROSITE" id="PS50191"/>
    </source>
</evidence>
<organism evidence="3 4">
    <name type="scientific">Chrysochromulina tobinii</name>
    <dbReference type="NCBI Taxonomy" id="1460289"/>
    <lineage>
        <taxon>Eukaryota</taxon>
        <taxon>Haptista</taxon>
        <taxon>Haptophyta</taxon>
        <taxon>Prymnesiophyceae</taxon>
        <taxon>Prymnesiales</taxon>
        <taxon>Chrysochromulinaceae</taxon>
        <taxon>Chrysochromulina</taxon>
    </lineage>
</organism>
<keyword evidence="4" id="KW-1185">Reference proteome</keyword>
<dbReference type="PANTHER" id="PTHR45824:SF29">
    <property type="entry name" value="GH16843P"/>
    <property type="match status" value="1"/>
</dbReference>
<dbReference type="InterPro" id="IPR001251">
    <property type="entry name" value="CRAL-TRIO_dom"/>
</dbReference>
<dbReference type="Pfam" id="PF00650">
    <property type="entry name" value="CRAL_TRIO"/>
    <property type="match status" value="2"/>
</dbReference>
<gene>
    <name evidence="3" type="ORF">Ctob_007880</name>
</gene>
<dbReference type="EMBL" id="JWZX01002644">
    <property type="protein sequence ID" value="KOO27928.1"/>
    <property type="molecule type" value="Genomic_DNA"/>
</dbReference>
<feature type="compositionally biased region" description="Polar residues" evidence="1">
    <location>
        <begin position="261"/>
        <end position="283"/>
    </location>
</feature>
<dbReference type="InterPro" id="IPR052578">
    <property type="entry name" value="PI_Transfer_CRAL-TRIO"/>
</dbReference>
<dbReference type="InterPro" id="IPR036865">
    <property type="entry name" value="CRAL-TRIO_dom_sf"/>
</dbReference>
<dbReference type="SUPFAM" id="SSF52087">
    <property type="entry name" value="CRAL/TRIO domain"/>
    <property type="match status" value="2"/>
</dbReference>
<comment type="caution">
    <text evidence="3">The sequence shown here is derived from an EMBL/GenBank/DDBJ whole genome shotgun (WGS) entry which is preliminary data.</text>
</comment>
<feature type="region of interest" description="Disordered" evidence="1">
    <location>
        <begin position="230"/>
        <end position="342"/>
    </location>
</feature>
<dbReference type="GO" id="GO:0008526">
    <property type="term" value="F:phosphatidylinositol transfer activity"/>
    <property type="evidence" value="ECO:0007669"/>
    <property type="project" value="TreeGrafter"/>
</dbReference>
<dbReference type="SMART" id="SM00516">
    <property type="entry name" value="SEC14"/>
    <property type="match status" value="2"/>
</dbReference>
<dbReference type="Gene3D" id="3.40.525.10">
    <property type="entry name" value="CRAL-TRIO lipid binding domain"/>
    <property type="match status" value="2"/>
</dbReference>
<reference evidence="4" key="1">
    <citation type="journal article" date="2015" name="PLoS Genet.">
        <title>Genome Sequence and Transcriptome Analyses of Chrysochromulina tobin: Metabolic Tools for Enhanced Algal Fitness in the Prominent Order Prymnesiales (Haptophyceae).</title>
        <authorList>
            <person name="Hovde B.T."/>
            <person name="Deodato C.R."/>
            <person name="Hunsperger H.M."/>
            <person name="Ryken S.A."/>
            <person name="Yost W."/>
            <person name="Jha R.K."/>
            <person name="Patterson J."/>
            <person name="Monnat R.J. Jr."/>
            <person name="Barlow S.B."/>
            <person name="Starkenburg S.R."/>
            <person name="Cattolico R.A."/>
        </authorList>
    </citation>
    <scope>NUCLEOTIDE SEQUENCE</scope>
    <source>
        <strain evidence="4">CCMP291</strain>
    </source>
</reference>
<protein>
    <recommendedName>
        <fullName evidence="2">CRAL-TRIO domain-containing protein</fullName>
    </recommendedName>
</protein>
<name>A0A0M0JNT9_9EUKA</name>
<feature type="region of interest" description="Disordered" evidence="1">
    <location>
        <begin position="50"/>
        <end position="75"/>
    </location>
</feature>
<dbReference type="PANTHER" id="PTHR45824">
    <property type="entry name" value="GH16843P"/>
    <property type="match status" value="1"/>
</dbReference>
<dbReference type="AlphaFoldDB" id="A0A0M0JNT9"/>
<feature type="domain" description="CRAL-TRIO" evidence="2">
    <location>
        <begin position="422"/>
        <end position="586"/>
    </location>
</feature>
<evidence type="ECO:0000313" key="4">
    <source>
        <dbReference type="Proteomes" id="UP000037460"/>
    </source>
</evidence>
<feature type="compositionally biased region" description="Basic and acidic residues" evidence="1">
    <location>
        <begin position="312"/>
        <end position="333"/>
    </location>
</feature>
<accession>A0A0M0JNT9</accession>
<dbReference type="Proteomes" id="UP000037460">
    <property type="component" value="Unassembled WGS sequence"/>
</dbReference>
<dbReference type="PROSITE" id="PS50191">
    <property type="entry name" value="CRAL_TRIO"/>
    <property type="match status" value="2"/>
</dbReference>
<sequence length="586" mass="64447">MLRDKGYTPPSDDELLRHLEAARPSGSDAPLDVDAGFRRVVATEQWRSKRAAECGHSRKGGAAVGESAHAASPPRMSVRGCDRLGRPCLRLRVCEPLETFPDELVAILEAHFHGPSPPPHPQLCVIIDLSDMRVFTRPPLAAGFDLVRQLRAHYPQRATAIHIVLLPPFARWVVNAVCSLLDSRTAKKIIVHDAPVDGTILSLAAHFSPCELPRAYGGREEIDDELPDLLAESPQRPPRPSASSPLDATRTGRRPERPAGGSSSPTVTGARSPTGTGARSPTGTGARRGLFGSPRHGDSTGEAAEEEEGGEEVERGERCGERFGEEERRRCGERPSTSDGAHDGARLVWTVMSEDETVLVGKLRARLDADAEMAALPRSIYGDDELLRYLSDVKPQFDLNAAFESLRNSLRMRERTELPVEPSQIEAYREHVRVDGVARSGERAIILIMSRALQEELLQDPEPFLRAVVGILESVKAELFVPGAIESVQTIVQVERGFKLSLGSVPIAATQRLMSVVSDMYPSYTSRILVVNLPGYLAWFVKFIKGMLCEGSANKIELVTDYERLLDFYEESGLPEYYRSRKSITP</sequence>
<feature type="domain" description="CRAL-TRIO" evidence="2">
    <location>
        <begin position="66"/>
        <end position="224"/>
    </location>
</feature>
<evidence type="ECO:0000256" key="1">
    <source>
        <dbReference type="SAM" id="MobiDB-lite"/>
    </source>
</evidence>
<evidence type="ECO:0000313" key="3">
    <source>
        <dbReference type="EMBL" id="KOO27928.1"/>
    </source>
</evidence>